<keyword evidence="6 12" id="KW-0028">Amino-acid biosynthesis</keyword>
<keyword evidence="5 12" id="KW-0963">Cytoplasm</keyword>
<dbReference type="InterPro" id="IPR020625">
    <property type="entry name" value="Schiff_base-form_aldolases_AS"/>
</dbReference>
<comment type="function">
    <text evidence="1 12">Catalyzes the condensation of (S)-aspartate-beta-semialdehyde [(S)-ASA] and pyruvate to 4-hydroxy-tetrahydrodipicolinate (HTPA).</text>
</comment>
<dbReference type="NCBIfam" id="TIGR00674">
    <property type="entry name" value="dapA"/>
    <property type="match status" value="1"/>
</dbReference>
<feature type="binding site" evidence="12 15">
    <location>
        <position position="47"/>
    </location>
    <ligand>
        <name>pyruvate</name>
        <dbReference type="ChEBI" id="CHEBI:15361"/>
    </ligand>
</feature>
<dbReference type="SUPFAM" id="SSF51569">
    <property type="entry name" value="Aldolase"/>
    <property type="match status" value="1"/>
</dbReference>
<evidence type="ECO:0000313" key="16">
    <source>
        <dbReference type="EMBL" id="QNB46816.1"/>
    </source>
</evidence>
<evidence type="ECO:0000256" key="10">
    <source>
        <dbReference type="ARBA" id="ARBA00023270"/>
    </source>
</evidence>
<dbReference type="Pfam" id="PF00701">
    <property type="entry name" value="DHDPS"/>
    <property type="match status" value="1"/>
</dbReference>
<dbReference type="EMBL" id="CP045798">
    <property type="protein sequence ID" value="QNB46816.1"/>
    <property type="molecule type" value="Genomic_DNA"/>
</dbReference>
<sequence length="293" mass="31327">MSKFPRMITAMVTPFKDDLSVDYEGAQKLALYLIESGNDGLVIAGTTGESPTLSLKEKLSLFTAVKEAVGNKGQIIAGTGSNSTADSIYLTQEAEKIGVDGIMAVVPYYNKPNQEGMYQHFKAIATETSLPVMLYNVPGRTGTNLLPETVARLAGIGNIVALKEAAGNLDQVSTLKTLLPEDFLIFSGDDSLTLPMLSVGAYGVVSVAGHLIGNSLKKMIDSYMSGDVHQARVIHQQLFPLFRAIFVTTNPIPVKKALSLLGLPSGKLRLPLVEASAKETETITEALTKLNLI</sequence>
<dbReference type="InterPro" id="IPR002220">
    <property type="entry name" value="DapA-like"/>
</dbReference>
<evidence type="ECO:0000256" key="3">
    <source>
        <dbReference type="ARBA" id="ARBA00007592"/>
    </source>
</evidence>
<dbReference type="PANTHER" id="PTHR12128:SF66">
    <property type="entry name" value="4-HYDROXY-2-OXOGLUTARATE ALDOLASE, MITOCHONDRIAL"/>
    <property type="match status" value="1"/>
</dbReference>
<dbReference type="Proteomes" id="UP000515847">
    <property type="component" value="Chromosome"/>
</dbReference>
<evidence type="ECO:0000256" key="4">
    <source>
        <dbReference type="ARBA" id="ARBA00012086"/>
    </source>
</evidence>
<dbReference type="GO" id="GO:0009089">
    <property type="term" value="P:lysine biosynthetic process via diaminopimelate"/>
    <property type="evidence" value="ECO:0007669"/>
    <property type="project" value="UniProtKB-UniRule"/>
</dbReference>
<dbReference type="KEGG" id="tfr:BR63_11140"/>
<dbReference type="RefSeq" id="WP_034420204.1">
    <property type="nucleotide sequence ID" value="NZ_CP045798.1"/>
</dbReference>
<dbReference type="HAMAP" id="MF_00418">
    <property type="entry name" value="DapA"/>
    <property type="match status" value="1"/>
</dbReference>
<feature type="site" description="Part of a proton relay during catalysis" evidence="12">
    <location>
        <position position="46"/>
    </location>
</feature>
<dbReference type="Gene3D" id="3.20.20.70">
    <property type="entry name" value="Aldolase class I"/>
    <property type="match status" value="1"/>
</dbReference>
<dbReference type="PIRSF" id="PIRSF001365">
    <property type="entry name" value="DHDPS"/>
    <property type="match status" value="1"/>
</dbReference>
<evidence type="ECO:0000256" key="1">
    <source>
        <dbReference type="ARBA" id="ARBA00003294"/>
    </source>
</evidence>
<reference evidence="16 17" key="1">
    <citation type="journal article" date="2019" name="Front. Microbiol.">
        <title>Thermoanaerosceptrum fracticalcis gen. nov. sp. nov., a Novel Fumarate-Fermenting Microorganism From a Deep Fractured Carbonate Aquifer of the US Great Basin.</title>
        <authorList>
            <person name="Hamilton-Brehm S.D."/>
            <person name="Stewart L.E."/>
            <person name="Zavarin M."/>
            <person name="Caldwell M."/>
            <person name="Lawson P.A."/>
            <person name="Onstott T.C."/>
            <person name="Grzymski J."/>
            <person name="Neveux I."/>
            <person name="Lollar B.S."/>
            <person name="Russell C.E."/>
            <person name="Moser D.P."/>
        </authorList>
    </citation>
    <scope>NUCLEOTIDE SEQUENCE [LARGE SCALE GENOMIC DNA]</scope>
    <source>
        <strain evidence="16 17">DRI-13</strain>
    </source>
</reference>
<feature type="active site" description="Proton donor/acceptor" evidence="12 14">
    <location>
        <position position="135"/>
    </location>
</feature>
<feature type="binding site" evidence="12 15">
    <location>
        <position position="205"/>
    </location>
    <ligand>
        <name>pyruvate</name>
        <dbReference type="ChEBI" id="CHEBI:15361"/>
    </ligand>
</feature>
<organism evidence="16 17">
    <name type="scientific">Thermanaerosceptrum fracticalcis</name>
    <dbReference type="NCBI Taxonomy" id="1712410"/>
    <lineage>
        <taxon>Bacteria</taxon>
        <taxon>Bacillati</taxon>
        <taxon>Bacillota</taxon>
        <taxon>Clostridia</taxon>
        <taxon>Eubacteriales</taxon>
        <taxon>Peptococcaceae</taxon>
        <taxon>Thermanaerosceptrum</taxon>
    </lineage>
</organism>
<evidence type="ECO:0000256" key="5">
    <source>
        <dbReference type="ARBA" id="ARBA00022490"/>
    </source>
</evidence>
<keyword evidence="17" id="KW-1185">Reference proteome</keyword>
<dbReference type="GO" id="GO:0005829">
    <property type="term" value="C:cytosol"/>
    <property type="evidence" value="ECO:0007669"/>
    <property type="project" value="TreeGrafter"/>
</dbReference>
<evidence type="ECO:0000256" key="2">
    <source>
        <dbReference type="ARBA" id="ARBA00005120"/>
    </source>
</evidence>
<dbReference type="EC" id="4.3.3.7" evidence="4 12"/>
<dbReference type="GO" id="GO:0008840">
    <property type="term" value="F:4-hydroxy-tetrahydrodipicolinate synthase activity"/>
    <property type="evidence" value="ECO:0007669"/>
    <property type="project" value="UniProtKB-UniRule"/>
</dbReference>
<dbReference type="PANTHER" id="PTHR12128">
    <property type="entry name" value="DIHYDRODIPICOLINATE SYNTHASE"/>
    <property type="match status" value="1"/>
</dbReference>
<evidence type="ECO:0000256" key="6">
    <source>
        <dbReference type="ARBA" id="ARBA00022605"/>
    </source>
</evidence>
<dbReference type="PRINTS" id="PR00146">
    <property type="entry name" value="DHPICSNTHASE"/>
</dbReference>
<dbReference type="OrthoDB" id="9782828at2"/>
<dbReference type="CDD" id="cd00950">
    <property type="entry name" value="DHDPS"/>
    <property type="match status" value="1"/>
</dbReference>
<dbReference type="InterPro" id="IPR005263">
    <property type="entry name" value="DapA"/>
</dbReference>
<evidence type="ECO:0000256" key="9">
    <source>
        <dbReference type="ARBA" id="ARBA00023239"/>
    </source>
</evidence>
<keyword evidence="8 12" id="KW-0457">Lysine biosynthesis</keyword>
<evidence type="ECO:0000256" key="13">
    <source>
        <dbReference type="PIRNR" id="PIRNR001365"/>
    </source>
</evidence>
<comment type="similarity">
    <text evidence="3 12 13">Belongs to the DapA family.</text>
</comment>
<comment type="catalytic activity">
    <reaction evidence="11 12">
        <text>L-aspartate 4-semialdehyde + pyruvate = (2S,4S)-4-hydroxy-2,3,4,5-tetrahydrodipicolinate + H2O + H(+)</text>
        <dbReference type="Rhea" id="RHEA:34171"/>
        <dbReference type="ChEBI" id="CHEBI:15361"/>
        <dbReference type="ChEBI" id="CHEBI:15377"/>
        <dbReference type="ChEBI" id="CHEBI:15378"/>
        <dbReference type="ChEBI" id="CHEBI:67139"/>
        <dbReference type="ChEBI" id="CHEBI:537519"/>
        <dbReference type="EC" id="4.3.3.7"/>
    </reaction>
</comment>
<evidence type="ECO:0000313" key="17">
    <source>
        <dbReference type="Proteomes" id="UP000515847"/>
    </source>
</evidence>
<evidence type="ECO:0000256" key="7">
    <source>
        <dbReference type="ARBA" id="ARBA00022915"/>
    </source>
</evidence>
<protein>
    <recommendedName>
        <fullName evidence="4 12">4-hydroxy-tetrahydrodipicolinate synthase</fullName>
        <shortName evidence="12">HTPA synthase</shortName>
        <ecNumber evidence="4 12">4.3.3.7</ecNumber>
    </recommendedName>
</protein>
<accession>A0A7G6E412</accession>
<evidence type="ECO:0000256" key="14">
    <source>
        <dbReference type="PIRSR" id="PIRSR001365-1"/>
    </source>
</evidence>
<comment type="caution">
    <text evidence="12">Was originally thought to be a dihydrodipicolinate synthase (DHDPS), catalyzing the condensation of (S)-aspartate-beta-semialdehyde [(S)-ASA] and pyruvate to dihydrodipicolinate (DHDP). However, it was shown in E.coli that the product of the enzymatic reaction is not dihydrodipicolinate but in fact (4S)-4-hydroxy-2,3,4,5-tetrahydro-(2S)-dipicolinic acid (HTPA), and that the consecutive dehydration reaction leading to DHDP is not spontaneous but catalyzed by DapB.</text>
</comment>
<comment type="subunit">
    <text evidence="12">Homotetramer; dimer of dimers.</text>
</comment>
<comment type="subcellular location">
    <subcellularLocation>
        <location evidence="12">Cytoplasm</location>
    </subcellularLocation>
</comment>
<dbReference type="InterPro" id="IPR013785">
    <property type="entry name" value="Aldolase_TIM"/>
</dbReference>
<dbReference type="SMART" id="SM01130">
    <property type="entry name" value="DHDPS"/>
    <property type="match status" value="1"/>
</dbReference>
<evidence type="ECO:0000256" key="11">
    <source>
        <dbReference type="ARBA" id="ARBA00047836"/>
    </source>
</evidence>
<gene>
    <name evidence="12 16" type="primary">dapA</name>
    <name evidence="16" type="ORF">BR63_11140</name>
</gene>
<evidence type="ECO:0000256" key="12">
    <source>
        <dbReference type="HAMAP-Rule" id="MF_00418"/>
    </source>
</evidence>
<dbReference type="PROSITE" id="PS00665">
    <property type="entry name" value="DHDPS_1"/>
    <property type="match status" value="1"/>
</dbReference>
<feature type="site" description="Part of a proton relay during catalysis" evidence="12">
    <location>
        <position position="109"/>
    </location>
</feature>
<name>A0A7G6E412_THEFR</name>
<comment type="pathway">
    <text evidence="2 12">Amino-acid biosynthesis; L-lysine biosynthesis via DAP pathway; (S)-tetrahydrodipicolinate from L-aspartate: step 3/4.</text>
</comment>
<evidence type="ECO:0000256" key="15">
    <source>
        <dbReference type="PIRSR" id="PIRSR001365-2"/>
    </source>
</evidence>
<dbReference type="UniPathway" id="UPA00034">
    <property type="reaction ID" value="UER00017"/>
</dbReference>
<evidence type="ECO:0000256" key="8">
    <source>
        <dbReference type="ARBA" id="ARBA00023154"/>
    </source>
</evidence>
<dbReference type="GO" id="GO:0019877">
    <property type="term" value="P:diaminopimelate biosynthetic process"/>
    <property type="evidence" value="ECO:0007669"/>
    <property type="project" value="UniProtKB-UniRule"/>
</dbReference>
<dbReference type="PROSITE" id="PS00666">
    <property type="entry name" value="DHDPS_2"/>
    <property type="match status" value="1"/>
</dbReference>
<dbReference type="AlphaFoldDB" id="A0A7G6E412"/>
<dbReference type="InterPro" id="IPR020624">
    <property type="entry name" value="Schiff_base-form_aldolases_CS"/>
</dbReference>
<keyword evidence="7 12" id="KW-0220">Diaminopimelate biosynthesis</keyword>
<proteinExistence type="inferred from homology"/>
<keyword evidence="10 12" id="KW-0704">Schiff base</keyword>
<keyword evidence="9 12" id="KW-0456">Lyase</keyword>
<feature type="active site" description="Schiff-base intermediate with substrate" evidence="12 14">
    <location>
        <position position="163"/>
    </location>
</feature>